<dbReference type="SUPFAM" id="SSF81324">
    <property type="entry name" value="Voltage-gated potassium channels"/>
    <property type="match status" value="1"/>
</dbReference>
<dbReference type="Proteomes" id="UP000186922">
    <property type="component" value="Unassembled WGS sequence"/>
</dbReference>
<reference evidence="13 14" key="1">
    <citation type="journal article" date="2016" name="Nat. Commun.">
        <title>Extremotolerant tardigrade genome and improved radiotolerance of human cultured cells by tardigrade-unique protein.</title>
        <authorList>
            <person name="Hashimoto T."/>
            <person name="Horikawa D.D."/>
            <person name="Saito Y."/>
            <person name="Kuwahara H."/>
            <person name="Kozuka-Hata H."/>
            <person name="Shin-I T."/>
            <person name="Minakuchi Y."/>
            <person name="Ohishi K."/>
            <person name="Motoyama A."/>
            <person name="Aizu T."/>
            <person name="Enomoto A."/>
            <person name="Kondo K."/>
            <person name="Tanaka S."/>
            <person name="Hara Y."/>
            <person name="Koshikawa S."/>
            <person name="Sagara H."/>
            <person name="Miura T."/>
            <person name="Yokobori S."/>
            <person name="Miyagawa K."/>
            <person name="Suzuki Y."/>
            <person name="Kubo T."/>
            <person name="Oyama M."/>
            <person name="Kohara Y."/>
            <person name="Fujiyama A."/>
            <person name="Arakawa K."/>
            <person name="Katayama T."/>
            <person name="Toyoda A."/>
            <person name="Kunieda T."/>
        </authorList>
    </citation>
    <scope>NUCLEOTIDE SEQUENCE [LARGE SCALE GENOMIC DNA]</scope>
    <source>
        <strain evidence="13 14">YOKOZUNA-1</strain>
    </source>
</reference>
<evidence type="ECO:0000313" key="14">
    <source>
        <dbReference type="Proteomes" id="UP000186922"/>
    </source>
</evidence>
<dbReference type="InterPro" id="IPR047871">
    <property type="entry name" value="K_chnl_Slo-like"/>
</dbReference>
<keyword evidence="8" id="KW-0406">Ion transport</keyword>
<evidence type="ECO:0000256" key="3">
    <source>
        <dbReference type="ARBA" id="ARBA00022538"/>
    </source>
</evidence>
<dbReference type="STRING" id="947166.A0A1D1UX62"/>
<keyword evidence="2" id="KW-0813">Transport</keyword>
<keyword evidence="4 11" id="KW-0812">Transmembrane</keyword>
<feature type="transmembrane region" description="Helical" evidence="11">
    <location>
        <begin position="241"/>
        <end position="259"/>
    </location>
</feature>
<evidence type="ECO:0000256" key="8">
    <source>
        <dbReference type="ARBA" id="ARBA00023065"/>
    </source>
</evidence>
<dbReference type="GO" id="GO:0016020">
    <property type="term" value="C:membrane"/>
    <property type="evidence" value="ECO:0007669"/>
    <property type="project" value="UniProtKB-SubCell"/>
</dbReference>
<organism evidence="13 14">
    <name type="scientific">Ramazzottius varieornatus</name>
    <name type="common">Water bear</name>
    <name type="synonym">Tardigrade</name>
    <dbReference type="NCBI Taxonomy" id="947166"/>
    <lineage>
        <taxon>Eukaryota</taxon>
        <taxon>Metazoa</taxon>
        <taxon>Ecdysozoa</taxon>
        <taxon>Tardigrada</taxon>
        <taxon>Eutardigrada</taxon>
        <taxon>Parachela</taxon>
        <taxon>Hypsibioidea</taxon>
        <taxon>Ramazzottiidae</taxon>
        <taxon>Ramazzottius</taxon>
    </lineage>
</organism>
<feature type="domain" description="Potassium channel" evidence="12">
    <location>
        <begin position="220"/>
        <end position="266"/>
    </location>
</feature>
<keyword evidence="10" id="KW-0407">Ion channel</keyword>
<dbReference type="Gene3D" id="1.10.287.70">
    <property type="match status" value="1"/>
</dbReference>
<name>A0A1D1UX62_RAMVA</name>
<gene>
    <name evidence="13" type="primary">RvY_03358</name>
    <name evidence="13" type="synonym">RvY_03358.1</name>
    <name evidence="13" type="ORF">RvY_03358-1</name>
</gene>
<dbReference type="GO" id="GO:0060072">
    <property type="term" value="F:large conductance calcium-activated potassium channel activity"/>
    <property type="evidence" value="ECO:0007669"/>
    <property type="project" value="TreeGrafter"/>
</dbReference>
<dbReference type="EMBL" id="BDGG01000001">
    <property type="protein sequence ID" value="GAU91023.1"/>
    <property type="molecule type" value="Genomic_DNA"/>
</dbReference>
<evidence type="ECO:0000313" key="13">
    <source>
        <dbReference type="EMBL" id="GAU91023.1"/>
    </source>
</evidence>
<feature type="transmembrane region" description="Helical" evidence="11">
    <location>
        <begin position="89"/>
        <end position="109"/>
    </location>
</feature>
<accession>A0A1D1UX62</accession>
<dbReference type="PANTHER" id="PTHR10027">
    <property type="entry name" value="CALCIUM-ACTIVATED POTASSIUM CHANNEL ALPHA CHAIN"/>
    <property type="match status" value="1"/>
</dbReference>
<keyword evidence="14" id="KW-1185">Reference proteome</keyword>
<keyword evidence="9 11" id="KW-0472">Membrane</keyword>
<keyword evidence="6" id="KW-0630">Potassium</keyword>
<feature type="transmembrane region" description="Helical" evidence="11">
    <location>
        <begin position="148"/>
        <end position="171"/>
    </location>
</feature>
<sequence>MVWCSTMSSGGRRMDGRTALGCLLDQQCSCSLCPDRPRRAWPTSSPWSPAFDRHCIDQQQTMVTASHLCGGHLPLGPKRDRHPSQRSGSTLRCGVADCLLAGNCSVMFGSGAVPPMDEGRMVASGSSLYCYFLLYFFLRFAAHDKKLAFSWSVMSLVDYFTVPPTFVAIGLDRNWFGLRYLRVLNLLWLVDLARATGLLANLLAIKFARLFLYIMTGTFLLLECSATPGTLHDNTLQQKTTFWNFAYFSVITISTVGYGDMSTKTILDNKESLRVISPGAGQKNEYGSSPPFMSGRVLSSDHLRSSMLIPACFGPSLARLLSGLASAEASQEDVER</sequence>
<proteinExistence type="predicted"/>
<dbReference type="PANTHER" id="PTHR10027:SF33">
    <property type="entry name" value="CALCIUM-ACTIVATED POTASSIUM CHANNEL SUBUNIT ALPHA-1-RELATED"/>
    <property type="match status" value="1"/>
</dbReference>
<evidence type="ECO:0000256" key="9">
    <source>
        <dbReference type="ARBA" id="ARBA00023136"/>
    </source>
</evidence>
<comment type="subcellular location">
    <subcellularLocation>
        <location evidence="1">Membrane</location>
        <topology evidence="1">Multi-pass membrane protein</topology>
    </subcellularLocation>
</comment>
<evidence type="ECO:0000256" key="4">
    <source>
        <dbReference type="ARBA" id="ARBA00022692"/>
    </source>
</evidence>
<dbReference type="Pfam" id="PF07885">
    <property type="entry name" value="Ion_trans_2"/>
    <property type="match status" value="1"/>
</dbReference>
<evidence type="ECO:0000256" key="11">
    <source>
        <dbReference type="SAM" id="Phobius"/>
    </source>
</evidence>
<evidence type="ECO:0000259" key="12">
    <source>
        <dbReference type="Pfam" id="PF07885"/>
    </source>
</evidence>
<evidence type="ECO:0000256" key="5">
    <source>
        <dbReference type="ARBA" id="ARBA00022826"/>
    </source>
</evidence>
<feature type="transmembrane region" description="Helical" evidence="11">
    <location>
        <begin position="121"/>
        <end position="141"/>
    </location>
</feature>
<dbReference type="InterPro" id="IPR013099">
    <property type="entry name" value="K_chnl_dom"/>
</dbReference>
<evidence type="ECO:0000256" key="6">
    <source>
        <dbReference type="ARBA" id="ARBA00022958"/>
    </source>
</evidence>
<comment type="caution">
    <text evidence="13">The sequence shown here is derived from an EMBL/GenBank/DDBJ whole genome shotgun (WGS) entry which is preliminary data.</text>
</comment>
<keyword evidence="3" id="KW-0633">Potassium transport</keyword>
<keyword evidence="7 11" id="KW-1133">Transmembrane helix</keyword>
<evidence type="ECO:0000256" key="10">
    <source>
        <dbReference type="ARBA" id="ARBA00023303"/>
    </source>
</evidence>
<dbReference type="OrthoDB" id="10035564at2759"/>
<dbReference type="AlphaFoldDB" id="A0A1D1UX62"/>
<feature type="transmembrane region" description="Helical" evidence="11">
    <location>
        <begin position="210"/>
        <end position="229"/>
    </location>
</feature>
<evidence type="ECO:0000256" key="1">
    <source>
        <dbReference type="ARBA" id="ARBA00004141"/>
    </source>
</evidence>
<protein>
    <recommendedName>
        <fullName evidence="12">Potassium channel domain-containing protein</fullName>
    </recommendedName>
</protein>
<evidence type="ECO:0000256" key="7">
    <source>
        <dbReference type="ARBA" id="ARBA00022989"/>
    </source>
</evidence>
<feature type="transmembrane region" description="Helical" evidence="11">
    <location>
        <begin position="183"/>
        <end position="203"/>
    </location>
</feature>
<keyword evidence="5" id="KW-0631">Potassium channel</keyword>
<evidence type="ECO:0000256" key="2">
    <source>
        <dbReference type="ARBA" id="ARBA00022448"/>
    </source>
</evidence>